<feature type="transmembrane region" description="Helical" evidence="10">
    <location>
        <begin position="438"/>
        <end position="465"/>
    </location>
</feature>
<keyword evidence="3 10" id="KW-0812">Transmembrane</keyword>
<evidence type="ECO:0000256" key="11">
    <source>
        <dbReference type="SAM" id="MobiDB-lite"/>
    </source>
</evidence>
<evidence type="ECO:0000256" key="2">
    <source>
        <dbReference type="ARBA" id="ARBA00006024"/>
    </source>
</evidence>
<proteinExistence type="inferred from homology"/>
<dbReference type="InterPro" id="IPR018303">
    <property type="entry name" value="ATPase_P-typ_P_site"/>
</dbReference>
<dbReference type="SUPFAM" id="SSF81665">
    <property type="entry name" value="Calcium ATPase, transmembrane domain M"/>
    <property type="match status" value="1"/>
</dbReference>
<feature type="region of interest" description="Disordered" evidence="11">
    <location>
        <begin position="547"/>
        <end position="585"/>
    </location>
</feature>
<dbReference type="Pfam" id="PF00122">
    <property type="entry name" value="E1-E2_ATPase"/>
    <property type="match status" value="1"/>
</dbReference>
<evidence type="ECO:0000256" key="3">
    <source>
        <dbReference type="ARBA" id="ARBA00022692"/>
    </source>
</evidence>
<evidence type="ECO:0000256" key="9">
    <source>
        <dbReference type="ARBA" id="ARBA00023136"/>
    </source>
</evidence>
<dbReference type="Pfam" id="PF00403">
    <property type="entry name" value="HMA"/>
    <property type="match status" value="2"/>
</dbReference>
<evidence type="ECO:0000256" key="8">
    <source>
        <dbReference type="ARBA" id="ARBA00022989"/>
    </source>
</evidence>
<comment type="subcellular location">
    <subcellularLocation>
        <location evidence="10">Cell membrane</location>
    </subcellularLocation>
    <subcellularLocation>
        <location evidence="1">Endomembrane system</location>
        <topology evidence="1">Multi-pass membrane protein</topology>
    </subcellularLocation>
</comment>
<dbReference type="SUPFAM" id="SSF81660">
    <property type="entry name" value="Metal cation-transporting ATPase, ATP-binding domain N"/>
    <property type="match status" value="1"/>
</dbReference>
<keyword evidence="5 10" id="KW-0547">Nucleotide-binding</keyword>
<dbReference type="InterPro" id="IPR044492">
    <property type="entry name" value="P_typ_ATPase_HD_dom"/>
</dbReference>
<name>A0ABY9RKY4_9BURK</name>
<feature type="transmembrane region" description="Helical" evidence="10">
    <location>
        <begin position="823"/>
        <end position="842"/>
    </location>
</feature>
<organism evidence="13 14">
    <name type="scientific">Undibacterium cyanobacteriorum</name>
    <dbReference type="NCBI Taxonomy" id="3073561"/>
    <lineage>
        <taxon>Bacteria</taxon>
        <taxon>Pseudomonadati</taxon>
        <taxon>Pseudomonadota</taxon>
        <taxon>Betaproteobacteria</taxon>
        <taxon>Burkholderiales</taxon>
        <taxon>Oxalobacteraceae</taxon>
        <taxon>Undibacterium</taxon>
    </lineage>
</organism>
<dbReference type="Gene3D" id="3.40.1110.10">
    <property type="entry name" value="Calcium-transporting ATPase, cytoplasmic domain N"/>
    <property type="match status" value="1"/>
</dbReference>
<reference evidence="13" key="1">
    <citation type="submission" date="2023-09" db="EMBL/GenBank/DDBJ databases">
        <title>Undibacterium sp. 20NA77.5 isolated from freshwater.</title>
        <authorList>
            <person name="Le V."/>
            <person name="Ko S.-R."/>
            <person name="Ahn C.-Y."/>
            <person name="Oh H.-M."/>
        </authorList>
    </citation>
    <scope>NUCLEOTIDE SEQUENCE</scope>
    <source>
        <strain evidence="13">20NA77.5</strain>
    </source>
</reference>
<evidence type="ECO:0000256" key="7">
    <source>
        <dbReference type="ARBA" id="ARBA00022967"/>
    </source>
</evidence>
<comment type="similarity">
    <text evidence="2 10">Belongs to the cation transport ATPase (P-type) (TC 3.A.3) family. Type IB subfamily.</text>
</comment>
<evidence type="ECO:0000256" key="4">
    <source>
        <dbReference type="ARBA" id="ARBA00022723"/>
    </source>
</evidence>
<dbReference type="RefSeq" id="WP_309482825.1">
    <property type="nucleotide sequence ID" value="NZ_CP133720.1"/>
</dbReference>
<feature type="transmembrane region" description="Helical" evidence="10">
    <location>
        <begin position="250"/>
        <end position="267"/>
    </location>
</feature>
<dbReference type="NCBIfam" id="TIGR01494">
    <property type="entry name" value="ATPase_P-type"/>
    <property type="match status" value="2"/>
</dbReference>
<keyword evidence="14" id="KW-1185">Reference proteome</keyword>
<dbReference type="InterPro" id="IPR008250">
    <property type="entry name" value="ATPase_P-typ_transduc_dom_A_sf"/>
</dbReference>
<dbReference type="NCBIfam" id="TIGR01525">
    <property type="entry name" value="ATPase-IB_hvy"/>
    <property type="match status" value="1"/>
</dbReference>
<sequence>MTLKYSIPIQGMTCASCVARVERVLQKLPGVQTVAVNLATEKAQIEGDFELDAAIASVRKAGYEVPTQVLDLAISEMTCASCVGRVEKVLRRQVGVLSATVNLATERARIEVLQGFDVKASLDACQRAGYPARLIEDQVPDIATKFAQAEVHTTPPWQIYLGFALSVPLMAPMLLSPFGIDWMISGWWQWALATPVQVLLGARFYRGAFRAVLAGSGNMDLLVALGTSSAYGLSLYLLLTQQAHVSHGMLHLYFESSAVVITLVWFGKWLETRAKAQTVSALRALETLRPSTALVRRGGVDQEVALNQIEVGDILVLRPGARLAVDGEVVEGESHCDESMLTGESLPVAKSSGARVYAGTVNGEGLMLVKAQGLGANSMLAQIIRMVEEAQAVKAPIQALVDKISAVFVPVVLLVSLITFAVWLWLTGDWQTAIMNAVAVQVIACPCALGLATPAAMMVGTGVAARFGILIKDAQALELAHRIDTVCFDKTGTLTQGKPSLKKIELSPTWSGDQAEFLRLAAVVQQHSDHPLATAVMHAFQSLVQNPERKDDGMNDQMDVHDNENNQEQNQEQKDTASSSTPTELSANVMEAKAIAGRGAMAKESIVENGKPIGVRQIYLGNAALMHSLAVSDTQMTALQAVVERAQEAGHTVSYLACIETTEGNNDTHDDASTDAHPDCHTEAQLLGVLVFGDLIKETAVAASQALHHMGLKLVLISGDNRGAANVVAQALAIDQVHAQVMPSEKSHIIQALQKEGRQVAMVGDGINDAPALAAANVGIAMSTGTDVAMHVAGITLMRGDPYMVAAAIDISKATYRKIQQNLMWAFLYNVVGIPLAALGYLNPMIAGAAMAMSSVSVISNALLLRRWKPRS</sequence>
<dbReference type="PROSITE" id="PS01047">
    <property type="entry name" value="HMA_1"/>
    <property type="match status" value="2"/>
</dbReference>
<feature type="compositionally biased region" description="Basic and acidic residues" evidence="11">
    <location>
        <begin position="547"/>
        <end position="564"/>
    </location>
</feature>
<keyword evidence="6 10" id="KW-0067">ATP-binding</keyword>
<feature type="compositionally biased region" description="Polar residues" evidence="11">
    <location>
        <begin position="576"/>
        <end position="585"/>
    </location>
</feature>
<dbReference type="InterPro" id="IPR027256">
    <property type="entry name" value="P-typ_ATPase_IB"/>
</dbReference>
<feature type="transmembrane region" description="Helical" evidence="10">
    <location>
        <begin position="187"/>
        <end position="205"/>
    </location>
</feature>
<evidence type="ECO:0000259" key="12">
    <source>
        <dbReference type="PROSITE" id="PS50846"/>
    </source>
</evidence>
<dbReference type="SUPFAM" id="SSF55008">
    <property type="entry name" value="HMA, heavy metal-associated domain"/>
    <property type="match status" value="2"/>
</dbReference>
<feature type="domain" description="HMA" evidence="12">
    <location>
        <begin position="68"/>
        <end position="133"/>
    </location>
</feature>
<dbReference type="SFLD" id="SFLDS00003">
    <property type="entry name" value="Haloacid_Dehalogenase"/>
    <property type="match status" value="1"/>
</dbReference>
<feature type="transmembrane region" description="Helical" evidence="10">
    <location>
        <begin position="404"/>
        <end position="426"/>
    </location>
</feature>
<dbReference type="PANTHER" id="PTHR43520:SF8">
    <property type="entry name" value="P-TYPE CU(+) TRANSPORTER"/>
    <property type="match status" value="1"/>
</dbReference>
<feature type="domain" description="HMA" evidence="12">
    <location>
        <begin position="3"/>
        <end position="66"/>
    </location>
</feature>
<dbReference type="Gene3D" id="3.40.50.1000">
    <property type="entry name" value="HAD superfamily/HAD-like"/>
    <property type="match status" value="1"/>
</dbReference>
<dbReference type="InterPro" id="IPR006121">
    <property type="entry name" value="HMA_dom"/>
</dbReference>
<dbReference type="SFLD" id="SFLDF00027">
    <property type="entry name" value="p-type_atpase"/>
    <property type="match status" value="1"/>
</dbReference>
<dbReference type="InterPro" id="IPR023214">
    <property type="entry name" value="HAD_sf"/>
</dbReference>
<evidence type="ECO:0000313" key="13">
    <source>
        <dbReference type="EMBL" id="WMW81345.1"/>
    </source>
</evidence>
<evidence type="ECO:0000313" key="14">
    <source>
        <dbReference type="Proteomes" id="UP001181355"/>
    </source>
</evidence>
<dbReference type="InterPro" id="IPR059000">
    <property type="entry name" value="ATPase_P-type_domA"/>
</dbReference>
<dbReference type="InterPro" id="IPR023299">
    <property type="entry name" value="ATPase_P-typ_cyto_dom_N"/>
</dbReference>
<dbReference type="Gene3D" id="3.30.70.100">
    <property type="match status" value="2"/>
</dbReference>
<dbReference type="PANTHER" id="PTHR43520">
    <property type="entry name" value="ATP7, ISOFORM B"/>
    <property type="match status" value="1"/>
</dbReference>
<keyword evidence="10" id="KW-1003">Cell membrane</keyword>
<dbReference type="SFLD" id="SFLDG00002">
    <property type="entry name" value="C1.7:_P-type_atpase_like"/>
    <property type="match status" value="1"/>
</dbReference>
<dbReference type="InterPro" id="IPR001757">
    <property type="entry name" value="P_typ_ATPase"/>
</dbReference>
<dbReference type="EMBL" id="CP133720">
    <property type="protein sequence ID" value="WMW81345.1"/>
    <property type="molecule type" value="Genomic_DNA"/>
</dbReference>
<dbReference type="CDD" id="cd00371">
    <property type="entry name" value="HMA"/>
    <property type="match status" value="2"/>
</dbReference>
<dbReference type="Gene3D" id="2.70.150.10">
    <property type="entry name" value="Calcium-transporting ATPase, cytoplasmic transduction domain A"/>
    <property type="match status" value="1"/>
</dbReference>
<dbReference type="Gene3D" id="1.20.1110.10">
    <property type="entry name" value="Calcium-transporting ATPase, transmembrane domain"/>
    <property type="match status" value="1"/>
</dbReference>
<accession>A0ABY9RKY4</accession>
<keyword evidence="7" id="KW-1278">Translocase</keyword>
<dbReference type="InterPro" id="IPR017969">
    <property type="entry name" value="Heavy-metal-associated_CS"/>
</dbReference>
<dbReference type="SUPFAM" id="SSF56784">
    <property type="entry name" value="HAD-like"/>
    <property type="match status" value="1"/>
</dbReference>
<dbReference type="InterPro" id="IPR023298">
    <property type="entry name" value="ATPase_P-typ_TM_dom_sf"/>
</dbReference>
<dbReference type="SUPFAM" id="SSF81653">
    <property type="entry name" value="Calcium ATPase, transduction domain A"/>
    <property type="match status" value="1"/>
</dbReference>
<dbReference type="PROSITE" id="PS50846">
    <property type="entry name" value="HMA_2"/>
    <property type="match status" value="2"/>
</dbReference>
<protein>
    <submittedName>
        <fullName evidence="13">Heavy metal translocating P-type ATPase</fullName>
    </submittedName>
</protein>
<feature type="transmembrane region" description="Helical" evidence="10">
    <location>
        <begin position="848"/>
        <end position="865"/>
    </location>
</feature>
<gene>
    <name evidence="13" type="ORF">RF679_03450</name>
</gene>
<feature type="transmembrane region" description="Helical" evidence="10">
    <location>
        <begin position="217"/>
        <end position="238"/>
    </location>
</feature>
<dbReference type="Pfam" id="PF00702">
    <property type="entry name" value="Hydrolase"/>
    <property type="match status" value="1"/>
</dbReference>
<dbReference type="PROSITE" id="PS01229">
    <property type="entry name" value="COF_2"/>
    <property type="match status" value="1"/>
</dbReference>
<dbReference type="CDD" id="cd02094">
    <property type="entry name" value="P-type_ATPase_Cu-like"/>
    <property type="match status" value="1"/>
</dbReference>
<dbReference type="PRINTS" id="PR00119">
    <property type="entry name" value="CATATPASE"/>
</dbReference>
<keyword evidence="4 10" id="KW-0479">Metal-binding</keyword>
<evidence type="ECO:0000256" key="1">
    <source>
        <dbReference type="ARBA" id="ARBA00004127"/>
    </source>
</evidence>
<dbReference type="Proteomes" id="UP001181355">
    <property type="component" value="Chromosome"/>
</dbReference>
<dbReference type="InterPro" id="IPR036163">
    <property type="entry name" value="HMA_dom_sf"/>
</dbReference>
<keyword evidence="8 10" id="KW-1133">Transmembrane helix</keyword>
<evidence type="ECO:0000256" key="5">
    <source>
        <dbReference type="ARBA" id="ARBA00022741"/>
    </source>
</evidence>
<evidence type="ECO:0000256" key="6">
    <source>
        <dbReference type="ARBA" id="ARBA00022840"/>
    </source>
</evidence>
<dbReference type="InterPro" id="IPR036412">
    <property type="entry name" value="HAD-like_sf"/>
</dbReference>
<evidence type="ECO:0000256" key="10">
    <source>
        <dbReference type="RuleBase" id="RU362081"/>
    </source>
</evidence>
<keyword evidence="9 10" id="KW-0472">Membrane</keyword>
<dbReference type="PROSITE" id="PS00154">
    <property type="entry name" value="ATPASE_E1_E2"/>
    <property type="match status" value="1"/>
</dbReference>